<dbReference type="PANTHER" id="PTHR37693">
    <property type="entry name" value="PHOSPHATIDYLGLYCEROL LYSYLTRANSFERASE"/>
    <property type="match status" value="1"/>
</dbReference>
<evidence type="ECO:0000313" key="9">
    <source>
        <dbReference type="Proteomes" id="UP000029692"/>
    </source>
</evidence>
<keyword evidence="5 7" id="KW-0472">Membrane</keyword>
<dbReference type="InterPro" id="IPR022791">
    <property type="entry name" value="L-PG_synthase/AglD"/>
</dbReference>
<dbReference type="RefSeq" id="WP_037548088.1">
    <property type="nucleotide sequence ID" value="NZ_JNUP01000065.1"/>
</dbReference>
<organism evidence="8 9">
    <name type="scientific">Spirochaeta lutea</name>
    <dbReference type="NCBI Taxonomy" id="1480694"/>
    <lineage>
        <taxon>Bacteria</taxon>
        <taxon>Pseudomonadati</taxon>
        <taxon>Spirochaetota</taxon>
        <taxon>Spirochaetia</taxon>
        <taxon>Spirochaetales</taxon>
        <taxon>Spirochaetaceae</taxon>
        <taxon>Spirochaeta</taxon>
    </lineage>
</organism>
<dbReference type="Proteomes" id="UP000029692">
    <property type="component" value="Unassembled WGS sequence"/>
</dbReference>
<evidence type="ECO:0000256" key="2">
    <source>
        <dbReference type="ARBA" id="ARBA00022475"/>
    </source>
</evidence>
<feature type="transmembrane region" description="Helical" evidence="7">
    <location>
        <begin position="176"/>
        <end position="202"/>
    </location>
</feature>
<dbReference type="PANTHER" id="PTHR37693:SF1">
    <property type="entry name" value="INTEGRAL MEMBRANE PROTEIN"/>
    <property type="match status" value="1"/>
</dbReference>
<evidence type="ECO:0000256" key="6">
    <source>
        <dbReference type="SAM" id="MobiDB-lite"/>
    </source>
</evidence>
<feature type="transmembrane region" description="Helical" evidence="7">
    <location>
        <begin position="345"/>
        <end position="361"/>
    </location>
</feature>
<feature type="transmembrane region" description="Helical" evidence="7">
    <location>
        <begin position="151"/>
        <end position="170"/>
    </location>
</feature>
<evidence type="ECO:0000256" key="3">
    <source>
        <dbReference type="ARBA" id="ARBA00022692"/>
    </source>
</evidence>
<keyword evidence="9" id="KW-1185">Reference proteome</keyword>
<gene>
    <name evidence="8" type="ORF">DC28_10315</name>
</gene>
<evidence type="ECO:0008006" key="10">
    <source>
        <dbReference type="Google" id="ProtNLM"/>
    </source>
</evidence>
<comment type="subcellular location">
    <subcellularLocation>
        <location evidence="1">Cell membrane</location>
        <topology evidence="1">Multi-pass membrane protein</topology>
    </subcellularLocation>
</comment>
<proteinExistence type="predicted"/>
<dbReference type="Pfam" id="PF03706">
    <property type="entry name" value="LPG_synthase_TM"/>
    <property type="match status" value="1"/>
</dbReference>
<keyword evidence="3 7" id="KW-0812">Transmembrane</keyword>
<keyword evidence="4 7" id="KW-1133">Transmembrane helix</keyword>
<dbReference type="STRING" id="1480694.DC28_10315"/>
<protein>
    <recommendedName>
        <fullName evidence="10">Flippase-like domain-containing protein</fullName>
    </recommendedName>
</protein>
<feature type="transmembrane region" description="Helical" evidence="7">
    <location>
        <begin position="35"/>
        <end position="54"/>
    </location>
</feature>
<evidence type="ECO:0000256" key="7">
    <source>
        <dbReference type="SAM" id="Phobius"/>
    </source>
</evidence>
<dbReference type="AlphaFoldDB" id="A0A098QYT1"/>
<keyword evidence="2" id="KW-1003">Cell membrane</keyword>
<evidence type="ECO:0000313" key="8">
    <source>
        <dbReference type="EMBL" id="KGE71652.1"/>
    </source>
</evidence>
<dbReference type="eggNOG" id="COG0392">
    <property type="taxonomic scope" value="Bacteria"/>
</dbReference>
<feature type="region of interest" description="Disordered" evidence="6">
    <location>
        <begin position="1"/>
        <end position="25"/>
    </location>
</feature>
<evidence type="ECO:0000256" key="1">
    <source>
        <dbReference type="ARBA" id="ARBA00004651"/>
    </source>
</evidence>
<accession>A0A098QYT1</accession>
<dbReference type="NCBIfam" id="TIGR00374">
    <property type="entry name" value="flippase-like domain"/>
    <property type="match status" value="1"/>
</dbReference>
<feature type="transmembrane region" description="Helical" evidence="7">
    <location>
        <begin position="262"/>
        <end position="281"/>
    </location>
</feature>
<dbReference type="GO" id="GO:0005886">
    <property type="term" value="C:plasma membrane"/>
    <property type="evidence" value="ECO:0007669"/>
    <property type="project" value="UniProtKB-SubCell"/>
</dbReference>
<name>A0A098QYT1_9SPIO</name>
<evidence type="ECO:0000256" key="5">
    <source>
        <dbReference type="ARBA" id="ARBA00023136"/>
    </source>
</evidence>
<dbReference type="EMBL" id="JNUP01000065">
    <property type="protein sequence ID" value="KGE71652.1"/>
    <property type="molecule type" value="Genomic_DNA"/>
</dbReference>
<comment type="caution">
    <text evidence="8">The sequence shown here is derived from an EMBL/GenBank/DDBJ whole genome shotgun (WGS) entry which is preliminary data.</text>
</comment>
<feature type="transmembrane region" description="Helical" evidence="7">
    <location>
        <begin position="66"/>
        <end position="87"/>
    </location>
</feature>
<sequence>MNDKTQPDPQEEPIKAAAEPESDYKPQSAKKLARGIALALLFGILVNGLIGIFLDGEKLLSSVSQVSPWIIIVPFACQFGLILINALRTVLIGRHFSQRISPADSFINSMLGVFFNALTPMAAGGQPFQIYHLQRHGFEAKTATNIIFSRFVVNAMALLTVLLFSIPKIIQIAGSVTIGAFVFYLGLIVTFSFAIFFLIVLINPTIIGRISLKLRHNRLGTWIGKISKKPNWSLSLMKWTHSLRTEIQFLWSEKLSTMITDVFLNFLVIFLEGLAVFYPVYMLAGQSIGLLDSIVTFIIVWQVVFYIPTPGASGTIEGFFALVFAGLTGLPEQTLIAVISWRIGTYYLIILLGLLTTFWYLKRDHVSLPKNGHENTNPQTPTP</sequence>
<evidence type="ECO:0000256" key="4">
    <source>
        <dbReference type="ARBA" id="ARBA00022989"/>
    </source>
</evidence>
<reference evidence="8 9" key="1">
    <citation type="submission" date="2014-05" db="EMBL/GenBank/DDBJ databases">
        <title>De novo Genome Sequence of Spirocheata sp.</title>
        <authorList>
            <person name="Shivani Y."/>
            <person name="Subhash Y."/>
            <person name="Tushar L."/>
            <person name="Sasikala C."/>
            <person name="Ramana C.V."/>
        </authorList>
    </citation>
    <scope>NUCLEOTIDE SEQUENCE [LARGE SCALE GENOMIC DNA]</scope>
    <source>
        <strain evidence="8 9">JC230</strain>
    </source>
</reference>
<dbReference type="OrthoDB" id="9810654at2"/>